<feature type="domain" description="N-acetyltransferase" evidence="1">
    <location>
        <begin position="23"/>
        <end position="191"/>
    </location>
</feature>
<evidence type="ECO:0000259" key="1">
    <source>
        <dbReference type="PROSITE" id="PS51186"/>
    </source>
</evidence>
<dbReference type="PROSITE" id="PS51186">
    <property type="entry name" value="GNAT"/>
    <property type="match status" value="1"/>
</dbReference>
<proteinExistence type="predicted"/>
<sequence>MRREIMNEIIRKILLIVPTKNLATVKDFIDDLPQAKITMETPKKFQVNEFIIGFYQYEDIITKEKLLEIWINYPNEPIGYVRLDPDWKEGLKEKEEHRWEITRAYIRPKFRGQGFSRLLCEIGIELAKANNAYSVVGYPRHVAMLITFLDYGFKTQAGTIDVTLHRILRQGRKWYPHDPSQRRLYYASEFRPFIQEGSFIMEKVLRKKKWWQFLFEKI</sequence>
<accession>A0A7C4VYV8</accession>
<dbReference type="CDD" id="cd04301">
    <property type="entry name" value="NAT_SF"/>
    <property type="match status" value="1"/>
</dbReference>
<dbReference type="AlphaFoldDB" id="A0A7C4VYV8"/>
<dbReference type="GO" id="GO:0016747">
    <property type="term" value="F:acyltransferase activity, transferring groups other than amino-acyl groups"/>
    <property type="evidence" value="ECO:0007669"/>
    <property type="project" value="InterPro"/>
</dbReference>
<reference evidence="2" key="1">
    <citation type="journal article" date="2020" name="mSystems">
        <title>Genome- and Community-Level Interaction Insights into Carbon Utilization and Element Cycling Functions of Hydrothermarchaeota in Hydrothermal Sediment.</title>
        <authorList>
            <person name="Zhou Z."/>
            <person name="Liu Y."/>
            <person name="Xu W."/>
            <person name="Pan J."/>
            <person name="Luo Z.H."/>
            <person name="Li M."/>
        </authorList>
    </citation>
    <scope>NUCLEOTIDE SEQUENCE [LARGE SCALE GENOMIC DNA]</scope>
    <source>
        <strain evidence="2">SpSt-594</strain>
    </source>
</reference>
<name>A0A7C4VYV8_UNCW3</name>
<dbReference type="SUPFAM" id="SSF55729">
    <property type="entry name" value="Acyl-CoA N-acyltransferases (Nat)"/>
    <property type="match status" value="1"/>
</dbReference>
<gene>
    <name evidence="2" type="ORF">ENT60_01830</name>
</gene>
<dbReference type="Gene3D" id="3.40.630.30">
    <property type="match status" value="1"/>
</dbReference>
<comment type="caution">
    <text evidence="2">The sequence shown here is derived from an EMBL/GenBank/DDBJ whole genome shotgun (WGS) entry which is preliminary data.</text>
</comment>
<dbReference type="InterPro" id="IPR016181">
    <property type="entry name" value="Acyl_CoA_acyltransferase"/>
</dbReference>
<dbReference type="Pfam" id="PF00583">
    <property type="entry name" value="Acetyltransf_1"/>
    <property type="match status" value="1"/>
</dbReference>
<dbReference type="EMBL" id="DSZH01000083">
    <property type="protein sequence ID" value="HGU47286.1"/>
    <property type="molecule type" value="Genomic_DNA"/>
</dbReference>
<organism evidence="2">
    <name type="scientific">candidate division WOR-3 bacterium</name>
    <dbReference type="NCBI Taxonomy" id="2052148"/>
    <lineage>
        <taxon>Bacteria</taxon>
        <taxon>Bacteria division WOR-3</taxon>
    </lineage>
</organism>
<protein>
    <submittedName>
        <fullName evidence="2">N-acetyltransferase</fullName>
    </submittedName>
</protein>
<keyword evidence="2" id="KW-0808">Transferase</keyword>
<evidence type="ECO:0000313" key="2">
    <source>
        <dbReference type="EMBL" id="HGU47286.1"/>
    </source>
</evidence>
<dbReference type="InterPro" id="IPR000182">
    <property type="entry name" value="GNAT_dom"/>
</dbReference>